<dbReference type="InterPro" id="IPR037185">
    <property type="entry name" value="EmrE-like"/>
</dbReference>
<feature type="transmembrane region" description="Helical" evidence="8">
    <location>
        <begin position="125"/>
        <end position="142"/>
    </location>
</feature>
<reference evidence="10 11" key="1">
    <citation type="submission" date="2018-03" db="EMBL/GenBank/DDBJ databases">
        <title>Genomic Encyclopedia of Archaeal and Bacterial Type Strains, Phase II (KMG-II): from individual species to whole genera.</title>
        <authorList>
            <person name="Goeker M."/>
        </authorList>
    </citation>
    <scope>NUCLEOTIDE SEQUENCE [LARGE SCALE GENOMIC DNA]</scope>
    <source>
        <strain evidence="10 11">DSM 45211</strain>
    </source>
</reference>
<comment type="similarity">
    <text evidence="2">Belongs to the EamA transporter family.</text>
</comment>
<dbReference type="InterPro" id="IPR004626">
    <property type="entry name" value="RarD"/>
</dbReference>
<keyword evidence="5 8" id="KW-0812">Transmembrane</keyword>
<gene>
    <name evidence="10" type="ORF">CLV30_118114</name>
</gene>
<sequence length="305" mass="32139">MSSSRSGIAFAVGAYGLWGLFPLYLKQLSDIGDIEVLAHRIVWSLVFVGLILAVTRGVAAFRRIGPRGYGLLALAAAVITVNWGTYIWAVSNDKVVDASLGYYINPLVTVLLGVLVLGERMRRDQWVAMAIATAGVTILTVGYGHPPWVALTLACSFGTYGLIKKKVGAGAVASLGIETSVLFPVALAYLVVLDTGGAASFARTGWTDTLLLAGCGIVTAVPLMLFGAAAVRVPLTVLGPLQYIAPTTLFLLGVLLYDEPVSTTRAVGFVLIWTALAILTIGAIRRARRQARPPEATVRTGAPAD</sequence>
<feature type="transmembrane region" description="Helical" evidence="8">
    <location>
        <begin position="210"/>
        <end position="231"/>
    </location>
</feature>
<dbReference type="NCBIfam" id="TIGR00688">
    <property type="entry name" value="rarD"/>
    <property type="match status" value="1"/>
</dbReference>
<proteinExistence type="inferred from homology"/>
<evidence type="ECO:0000256" key="1">
    <source>
        <dbReference type="ARBA" id="ARBA00004651"/>
    </source>
</evidence>
<evidence type="ECO:0000313" key="10">
    <source>
        <dbReference type="EMBL" id="PSK99209.1"/>
    </source>
</evidence>
<evidence type="ECO:0000256" key="2">
    <source>
        <dbReference type="ARBA" id="ARBA00007362"/>
    </source>
</evidence>
<dbReference type="InterPro" id="IPR000620">
    <property type="entry name" value="EamA_dom"/>
</dbReference>
<comment type="caution">
    <text evidence="10">The sequence shown here is derived from an EMBL/GenBank/DDBJ whole genome shotgun (WGS) entry which is preliminary data.</text>
</comment>
<dbReference type="Pfam" id="PF00892">
    <property type="entry name" value="EamA"/>
    <property type="match status" value="1"/>
</dbReference>
<organism evidence="10 11">
    <name type="scientific">Haloactinopolyspora alba</name>
    <dbReference type="NCBI Taxonomy" id="648780"/>
    <lineage>
        <taxon>Bacteria</taxon>
        <taxon>Bacillati</taxon>
        <taxon>Actinomycetota</taxon>
        <taxon>Actinomycetes</taxon>
        <taxon>Jiangellales</taxon>
        <taxon>Jiangellaceae</taxon>
        <taxon>Haloactinopolyspora</taxon>
    </lineage>
</organism>
<dbReference type="AlphaFoldDB" id="A0A2P8DPQ9"/>
<feature type="transmembrane region" description="Helical" evidence="8">
    <location>
        <begin position="148"/>
        <end position="163"/>
    </location>
</feature>
<feature type="transmembrane region" description="Helical" evidence="8">
    <location>
        <begin position="263"/>
        <end position="284"/>
    </location>
</feature>
<keyword evidence="11" id="KW-1185">Reference proteome</keyword>
<dbReference type="Proteomes" id="UP000243528">
    <property type="component" value="Unassembled WGS sequence"/>
</dbReference>
<feature type="transmembrane region" description="Helical" evidence="8">
    <location>
        <begin position="170"/>
        <end position="190"/>
    </location>
</feature>
<feature type="transmembrane region" description="Helical" evidence="8">
    <location>
        <begin position="100"/>
        <end position="118"/>
    </location>
</feature>
<evidence type="ECO:0000256" key="8">
    <source>
        <dbReference type="SAM" id="Phobius"/>
    </source>
</evidence>
<feature type="domain" description="EamA" evidence="9">
    <location>
        <begin position="6"/>
        <end position="140"/>
    </location>
</feature>
<name>A0A2P8DPQ9_9ACTN</name>
<keyword evidence="4" id="KW-1003">Cell membrane</keyword>
<keyword evidence="3" id="KW-0813">Transport</keyword>
<evidence type="ECO:0000256" key="5">
    <source>
        <dbReference type="ARBA" id="ARBA00022692"/>
    </source>
</evidence>
<dbReference type="EMBL" id="PYGE01000018">
    <property type="protein sequence ID" value="PSK99209.1"/>
    <property type="molecule type" value="Genomic_DNA"/>
</dbReference>
<accession>A0A2P8DPQ9</accession>
<evidence type="ECO:0000256" key="3">
    <source>
        <dbReference type="ARBA" id="ARBA00022448"/>
    </source>
</evidence>
<dbReference type="OrthoDB" id="369870at2"/>
<dbReference type="PANTHER" id="PTHR22911:SF137">
    <property type="entry name" value="SOLUTE CARRIER FAMILY 35 MEMBER G2-RELATED"/>
    <property type="match status" value="1"/>
</dbReference>
<feature type="transmembrane region" description="Helical" evidence="8">
    <location>
        <begin position="238"/>
        <end position="257"/>
    </location>
</feature>
<feature type="transmembrane region" description="Helical" evidence="8">
    <location>
        <begin position="71"/>
        <end position="88"/>
    </location>
</feature>
<dbReference type="RefSeq" id="WP_106539085.1">
    <property type="nucleotide sequence ID" value="NZ_PYGE01000018.1"/>
</dbReference>
<evidence type="ECO:0000313" key="11">
    <source>
        <dbReference type="Proteomes" id="UP000243528"/>
    </source>
</evidence>
<evidence type="ECO:0000256" key="4">
    <source>
        <dbReference type="ARBA" id="ARBA00022475"/>
    </source>
</evidence>
<keyword evidence="7 8" id="KW-0472">Membrane</keyword>
<feature type="transmembrane region" description="Helical" evidence="8">
    <location>
        <begin position="37"/>
        <end position="59"/>
    </location>
</feature>
<evidence type="ECO:0000256" key="6">
    <source>
        <dbReference type="ARBA" id="ARBA00022989"/>
    </source>
</evidence>
<feature type="transmembrane region" description="Helical" evidence="8">
    <location>
        <begin position="7"/>
        <end position="25"/>
    </location>
</feature>
<evidence type="ECO:0000259" key="9">
    <source>
        <dbReference type="Pfam" id="PF00892"/>
    </source>
</evidence>
<dbReference type="GO" id="GO:0005886">
    <property type="term" value="C:plasma membrane"/>
    <property type="evidence" value="ECO:0007669"/>
    <property type="project" value="UniProtKB-SubCell"/>
</dbReference>
<protein>
    <submittedName>
        <fullName evidence="10">Chloramphenicol-sensitive protein RarD</fullName>
    </submittedName>
</protein>
<evidence type="ECO:0000256" key="7">
    <source>
        <dbReference type="ARBA" id="ARBA00023136"/>
    </source>
</evidence>
<dbReference type="SUPFAM" id="SSF103481">
    <property type="entry name" value="Multidrug resistance efflux transporter EmrE"/>
    <property type="match status" value="2"/>
</dbReference>
<dbReference type="PANTHER" id="PTHR22911">
    <property type="entry name" value="ACYL-MALONYL CONDENSING ENZYME-RELATED"/>
    <property type="match status" value="1"/>
</dbReference>
<keyword evidence="6 8" id="KW-1133">Transmembrane helix</keyword>
<comment type="subcellular location">
    <subcellularLocation>
        <location evidence="1">Cell membrane</location>
        <topology evidence="1">Multi-pass membrane protein</topology>
    </subcellularLocation>
</comment>